<organism evidence="2 3">
    <name type="scientific">Rhizoclosmatium globosum</name>
    <dbReference type="NCBI Taxonomy" id="329046"/>
    <lineage>
        <taxon>Eukaryota</taxon>
        <taxon>Fungi</taxon>
        <taxon>Fungi incertae sedis</taxon>
        <taxon>Chytridiomycota</taxon>
        <taxon>Chytridiomycota incertae sedis</taxon>
        <taxon>Chytridiomycetes</taxon>
        <taxon>Chytridiales</taxon>
        <taxon>Chytriomycetaceae</taxon>
        <taxon>Rhizoclosmatium</taxon>
    </lineage>
</organism>
<dbReference type="Proteomes" id="UP000193642">
    <property type="component" value="Unassembled WGS sequence"/>
</dbReference>
<dbReference type="InterPro" id="IPR011055">
    <property type="entry name" value="Dup_hybrid_motif"/>
</dbReference>
<reference evidence="2 3" key="1">
    <citation type="submission" date="2016-07" db="EMBL/GenBank/DDBJ databases">
        <title>Pervasive Adenine N6-methylation of Active Genes in Fungi.</title>
        <authorList>
            <consortium name="DOE Joint Genome Institute"/>
            <person name="Mondo S.J."/>
            <person name="Dannebaum R.O."/>
            <person name="Kuo R.C."/>
            <person name="Labutti K."/>
            <person name="Haridas S."/>
            <person name="Kuo A."/>
            <person name="Salamov A."/>
            <person name="Ahrendt S.R."/>
            <person name="Lipzen A."/>
            <person name="Sullivan W."/>
            <person name="Andreopoulos W.B."/>
            <person name="Clum A."/>
            <person name="Lindquist E."/>
            <person name="Daum C."/>
            <person name="Ramamoorthy G.K."/>
            <person name="Gryganskyi A."/>
            <person name="Culley D."/>
            <person name="Magnuson J.K."/>
            <person name="James T.Y."/>
            <person name="O'Malley M.A."/>
            <person name="Stajich J.E."/>
            <person name="Spatafora J.W."/>
            <person name="Visel A."/>
            <person name="Grigoriev I.V."/>
        </authorList>
    </citation>
    <scope>NUCLEOTIDE SEQUENCE [LARGE SCALE GENOMIC DNA]</scope>
    <source>
        <strain evidence="2 3">JEL800</strain>
    </source>
</reference>
<sequence>MIGSVMHNFQTYGEPYLHGGLDIRTAANASCHSPIDGKVVKVVKYGDTDAYWSVMVRDEYDFIWQFHHLHPTVKKGDKIKRGRVVGNVVFWGDLMNGANYHHTHMNVVRASDYWDVEKDGYPLPYVPGWTYYNPLSFLNHGKSYTSTIKPSSLEPLHLFHKQDAPAFAQSTHLDAPHLAPEVKGPIVKGVIHAVAHLSTELTSPNNIPGTPFLQCPHEIVWFISKRPTQPVNLLDTTTKPIPKGHEGATHIASKYELVTPVNTFVSFESLPPVQWPLDVDAKDTGPLKDLIKYEFVNVDGEKVVSQYEYSVRRAYFSVTNLVRGEISSGEGSGWDTRGVKNGEYLVHVLARDWFGEWGHWMYPVVVKNK</sequence>
<dbReference type="EMBL" id="MCGO01000012">
    <property type="protein sequence ID" value="ORY48117.1"/>
    <property type="molecule type" value="Genomic_DNA"/>
</dbReference>
<dbReference type="AlphaFoldDB" id="A0A1Y2CMD8"/>
<evidence type="ECO:0000259" key="1">
    <source>
        <dbReference type="Pfam" id="PF01551"/>
    </source>
</evidence>
<gene>
    <name evidence="2" type="ORF">BCR33DRAFT_714543</name>
</gene>
<dbReference type="OrthoDB" id="2104935at2759"/>
<accession>A0A1Y2CMD8</accession>
<dbReference type="Gene3D" id="2.70.70.10">
    <property type="entry name" value="Glucose Permease (Domain IIA)"/>
    <property type="match status" value="1"/>
</dbReference>
<dbReference type="InterPro" id="IPR016047">
    <property type="entry name" value="M23ase_b-sheet_dom"/>
</dbReference>
<feature type="domain" description="M23ase beta-sheet core" evidence="1">
    <location>
        <begin position="18"/>
        <end position="107"/>
    </location>
</feature>
<dbReference type="CDD" id="cd12797">
    <property type="entry name" value="M23_peptidase"/>
    <property type="match status" value="1"/>
</dbReference>
<evidence type="ECO:0000313" key="3">
    <source>
        <dbReference type="Proteomes" id="UP000193642"/>
    </source>
</evidence>
<dbReference type="Pfam" id="PF01551">
    <property type="entry name" value="Peptidase_M23"/>
    <property type="match status" value="1"/>
</dbReference>
<name>A0A1Y2CMD8_9FUNG</name>
<dbReference type="SUPFAM" id="SSF51261">
    <property type="entry name" value="Duplicated hybrid motif"/>
    <property type="match status" value="1"/>
</dbReference>
<evidence type="ECO:0000313" key="2">
    <source>
        <dbReference type="EMBL" id="ORY48117.1"/>
    </source>
</evidence>
<keyword evidence="3" id="KW-1185">Reference proteome</keyword>
<comment type="caution">
    <text evidence="2">The sequence shown here is derived from an EMBL/GenBank/DDBJ whole genome shotgun (WGS) entry which is preliminary data.</text>
</comment>
<proteinExistence type="predicted"/>
<protein>
    <recommendedName>
        <fullName evidence="1">M23ase beta-sheet core domain-containing protein</fullName>
    </recommendedName>
</protein>